<dbReference type="EMBL" id="CAJNDS010002520">
    <property type="protein sequence ID" value="CAE7509485.1"/>
    <property type="molecule type" value="Genomic_DNA"/>
</dbReference>
<dbReference type="PANTHER" id="PTHR35455">
    <property type="entry name" value="UNNAMED PRODUCT"/>
    <property type="match status" value="1"/>
</dbReference>
<reference evidence="2" key="1">
    <citation type="submission" date="2021-02" db="EMBL/GenBank/DDBJ databases">
        <authorList>
            <person name="Dougan E. K."/>
            <person name="Rhodes N."/>
            <person name="Thang M."/>
            <person name="Chan C."/>
        </authorList>
    </citation>
    <scope>NUCLEOTIDE SEQUENCE</scope>
</reference>
<dbReference type="Proteomes" id="UP000604046">
    <property type="component" value="Unassembled WGS sequence"/>
</dbReference>
<comment type="caution">
    <text evidence="2">The sequence shown here is derived from an EMBL/GenBank/DDBJ whole genome shotgun (WGS) entry which is preliminary data.</text>
</comment>
<keyword evidence="1" id="KW-0732">Signal</keyword>
<evidence type="ECO:0000313" key="2">
    <source>
        <dbReference type="EMBL" id="CAE7509485.1"/>
    </source>
</evidence>
<dbReference type="Pfam" id="PF16029">
    <property type="entry name" value="DUF4787"/>
    <property type="match status" value="1"/>
</dbReference>
<feature type="signal peptide" evidence="1">
    <location>
        <begin position="1"/>
        <end position="36"/>
    </location>
</feature>
<dbReference type="InterPro" id="IPR031985">
    <property type="entry name" value="DUF4787"/>
</dbReference>
<evidence type="ECO:0000256" key="1">
    <source>
        <dbReference type="SAM" id="SignalP"/>
    </source>
</evidence>
<keyword evidence="3" id="KW-1185">Reference proteome</keyword>
<accession>A0A812T7I5</accession>
<evidence type="ECO:0000313" key="3">
    <source>
        <dbReference type="Proteomes" id="UP000604046"/>
    </source>
</evidence>
<name>A0A812T7I5_9DINO</name>
<proteinExistence type="predicted"/>
<dbReference type="AlphaFoldDB" id="A0A812T7I5"/>
<feature type="chain" id="PRO_5032859798" evidence="1">
    <location>
        <begin position="37"/>
        <end position="130"/>
    </location>
</feature>
<organism evidence="2 3">
    <name type="scientific">Symbiodinium natans</name>
    <dbReference type="NCBI Taxonomy" id="878477"/>
    <lineage>
        <taxon>Eukaryota</taxon>
        <taxon>Sar</taxon>
        <taxon>Alveolata</taxon>
        <taxon>Dinophyceae</taxon>
        <taxon>Suessiales</taxon>
        <taxon>Symbiodiniaceae</taxon>
        <taxon>Symbiodinium</taxon>
    </lineage>
</organism>
<sequence>MACNHEWFHRLLVGCDMPAWHHALTIFVAATVLVQAKPKTYPQHSSKVHWKKEGECAKGPCAGFHPDENDDCVSHCVSDACYAEVYAGDPLEPGEVDRTRQTRFNTCVRKEHDDENKRLVEERKAAKAAG</sequence>
<dbReference type="OrthoDB" id="1915375at2759"/>
<gene>
    <name evidence="2" type="ORF">SNAT2548_LOCUS28531</name>
</gene>
<dbReference type="PANTHER" id="PTHR35455:SF1">
    <property type="entry name" value="AGAP005842-PA"/>
    <property type="match status" value="1"/>
</dbReference>
<protein>
    <submittedName>
        <fullName evidence="2">Uncharacterized protein</fullName>
    </submittedName>
</protein>